<dbReference type="AlphaFoldDB" id="A0A328BU72"/>
<name>A0A328BU72_9BACT</name>
<evidence type="ECO:0000313" key="4">
    <source>
        <dbReference type="Proteomes" id="UP000248553"/>
    </source>
</evidence>
<proteinExistence type="predicted"/>
<protein>
    <submittedName>
        <fullName evidence="3">META domain-containing protein</fullName>
    </submittedName>
</protein>
<dbReference type="Proteomes" id="UP000248553">
    <property type="component" value="Unassembled WGS sequence"/>
</dbReference>
<dbReference type="InterPro" id="IPR005184">
    <property type="entry name" value="DUF306_Meta_HslJ"/>
</dbReference>
<evidence type="ECO:0000313" key="3">
    <source>
        <dbReference type="EMBL" id="RAK69586.1"/>
    </source>
</evidence>
<dbReference type="EMBL" id="QHKM01000001">
    <property type="protein sequence ID" value="RAK69586.1"/>
    <property type="molecule type" value="Genomic_DNA"/>
</dbReference>
<gene>
    <name evidence="3" type="ORF">DLM85_01625</name>
</gene>
<evidence type="ECO:0000259" key="2">
    <source>
        <dbReference type="Pfam" id="PF03724"/>
    </source>
</evidence>
<feature type="signal peptide" evidence="1">
    <location>
        <begin position="1"/>
        <end position="21"/>
    </location>
</feature>
<organism evidence="3 4">
    <name type="scientific">Hymenobacter edaphi</name>
    <dbReference type="NCBI Taxonomy" id="2211146"/>
    <lineage>
        <taxon>Bacteria</taxon>
        <taxon>Pseudomonadati</taxon>
        <taxon>Bacteroidota</taxon>
        <taxon>Cytophagia</taxon>
        <taxon>Cytophagales</taxon>
        <taxon>Hymenobacteraceae</taxon>
        <taxon>Hymenobacter</taxon>
    </lineage>
</organism>
<dbReference type="RefSeq" id="WP_111476322.1">
    <property type="nucleotide sequence ID" value="NZ_QHKM01000001.1"/>
</dbReference>
<accession>A0A328BU72</accession>
<keyword evidence="4" id="KW-1185">Reference proteome</keyword>
<feature type="domain" description="DUF306" evidence="2">
    <location>
        <begin position="36"/>
        <end position="135"/>
    </location>
</feature>
<dbReference type="Pfam" id="PF03724">
    <property type="entry name" value="META"/>
    <property type="match status" value="1"/>
</dbReference>
<dbReference type="PANTHER" id="PTHR35535:SF2">
    <property type="entry name" value="DUF306 DOMAIN-CONTAINING PROTEIN"/>
    <property type="match status" value="1"/>
</dbReference>
<feature type="chain" id="PRO_5016467455" evidence="1">
    <location>
        <begin position="22"/>
        <end position="154"/>
    </location>
</feature>
<dbReference type="OrthoDB" id="5348860at2"/>
<reference evidence="4" key="1">
    <citation type="submission" date="2018-05" db="EMBL/GenBank/DDBJ databases">
        <authorList>
            <person name="Nie L."/>
        </authorList>
    </citation>
    <scope>NUCLEOTIDE SEQUENCE [LARGE SCALE GENOMIC DNA]</scope>
    <source>
        <strain evidence="4">NL</strain>
    </source>
</reference>
<comment type="caution">
    <text evidence="3">The sequence shown here is derived from an EMBL/GenBank/DDBJ whole genome shotgun (WGS) entry which is preliminary data.</text>
</comment>
<dbReference type="PROSITE" id="PS51257">
    <property type="entry name" value="PROKAR_LIPOPROTEIN"/>
    <property type="match status" value="1"/>
</dbReference>
<evidence type="ECO:0000256" key="1">
    <source>
        <dbReference type="SAM" id="SignalP"/>
    </source>
</evidence>
<dbReference type="InterPro" id="IPR053147">
    <property type="entry name" value="Hsp_HslJ-like"/>
</dbReference>
<sequence>MISTCFRLLAAGLLLSACQTAGPAKLTGTGPTTPPASLRNTRWVLRQLGPDAVPPPTEGREVDLQLRTDDTRVQGNAGCNRFSGTYEQPTPEQVRFSKLLTTRMACPALDTETRFLGALGQVSYFRIVGDTLRLYPGPPAETTPLLRLEAVYTQ</sequence>
<keyword evidence="1" id="KW-0732">Signal</keyword>
<dbReference type="PANTHER" id="PTHR35535">
    <property type="entry name" value="HEAT SHOCK PROTEIN HSLJ"/>
    <property type="match status" value="1"/>
</dbReference>
<dbReference type="Gene3D" id="2.40.128.270">
    <property type="match status" value="1"/>
</dbReference>
<dbReference type="InterPro" id="IPR038670">
    <property type="entry name" value="HslJ-like_sf"/>
</dbReference>